<dbReference type="Pfam" id="PF03799">
    <property type="entry name" value="FtsQ_DivIB_C"/>
    <property type="match status" value="1"/>
</dbReference>
<dbReference type="EMBL" id="CP015756">
    <property type="protein sequence ID" value="APC41113.1"/>
    <property type="molecule type" value="Genomic_DNA"/>
</dbReference>
<comment type="subcellular location">
    <subcellularLocation>
        <location evidence="1">Membrane</location>
    </subcellularLocation>
</comment>
<evidence type="ECO:0000256" key="5">
    <source>
        <dbReference type="ARBA" id="ARBA00022989"/>
    </source>
</evidence>
<dbReference type="PANTHER" id="PTHR37820">
    <property type="entry name" value="CELL DIVISION PROTEIN DIVIB"/>
    <property type="match status" value="1"/>
</dbReference>
<evidence type="ECO:0000256" key="1">
    <source>
        <dbReference type="ARBA" id="ARBA00004370"/>
    </source>
</evidence>
<dbReference type="InterPro" id="IPR013685">
    <property type="entry name" value="POTRA_FtsQ_type"/>
</dbReference>
<keyword evidence="4 8" id="KW-0812">Transmembrane</keyword>
<dbReference type="Pfam" id="PF08478">
    <property type="entry name" value="POTRA_1"/>
    <property type="match status" value="1"/>
</dbReference>
<reference evidence="11" key="1">
    <citation type="journal article" date="2016" name="Front. Microbiol.">
        <title>Complete Genome Sequence of Clostridium estertheticum DSM 8809, a Microbe Identified in Spoiled Vacuum Packed Beef.</title>
        <authorList>
            <person name="Yu Z."/>
            <person name="Gunn L."/>
            <person name="Brennan E."/>
            <person name="Reid R."/>
            <person name="Wall P.G."/>
            <person name="Gaora O.P."/>
            <person name="Hurley D."/>
            <person name="Bolton D."/>
            <person name="Fanning S."/>
        </authorList>
    </citation>
    <scope>NUCLEOTIDE SEQUENCE [LARGE SCALE GENOMIC DNA]</scope>
    <source>
        <strain evidence="11">DSM 8809</strain>
    </source>
</reference>
<dbReference type="PANTHER" id="PTHR37820:SF1">
    <property type="entry name" value="CELL DIVISION PROTEIN FTSQ"/>
    <property type="match status" value="1"/>
</dbReference>
<evidence type="ECO:0000256" key="7">
    <source>
        <dbReference type="ARBA" id="ARBA00023306"/>
    </source>
</evidence>
<dbReference type="PROSITE" id="PS51779">
    <property type="entry name" value="POTRA"/>
    <property type="match status" value="1"/>
</dbReference>
<dbReference type="GO" id="GO:0051301">
    <property type="term" value="P:cell division"/>
    <property type="evidence" value="ECO:0007669"/>
    <property type="project" value="UniProtKB-KW"/>
</dbReference>
<evidence type="ECO:0000256" key="6">
    <source>
        <dbReference type="ARBA" id="ARBA00023136"/>
    </source>
</evidence>
<dbReference type="Gene3D" id="3.10.20.310">
    <property type="entry name" value="membrane protein fhac"/>
    <property type="match status" value="1"/>
</dbReference>
<dbReference type="OrthoDB" id="1953902at2"/>
<dbReference type="STRING" id="1552.A7L45_14045"/>
<keyword evidence="3" id="KW-0132">Cell division</keyword>
<dbReference type="KEGG" id="ceu:A7L45_14045"/>
<evidence type="ECO:0000256" key="4">
    <source>
        <dbReference type="ARBA" id="ARBA00022692"/>
    </source>
</evidence>
<dbReference type="InterPro" id="IPR005548">
    <property type="entry name" value="Cell_div_FtsQ/DivIB_C"/>
</dbReference>
<feature type="transmembrane region" description="Helical" evidence="8">
    <location>
        <begin position="34"/>
        <end position="55"/>
    </location>
</feature>
<evidence type="ECO:0000256" key="2">
    <source>
        <dbReference type="ARBA" id="ARBA00022475"/>
    </source>
</evidence>
<keyword evidence="5 8" id="KW-1133">Transmembrane helix</keyword>
<dbReference type="RefSeq" id="WP_071613407.1">
    <property type="nucleotide sequence ID" value="NZ_CP015756.1"/>
</dbReference>
<dbReference type="AlphaFoldDB" id="A0A1J0GID2"/>
<keyword evidence="7" id="KW-0131">Cell cycle</keyword>
<dbReference type="GO" id="GO:0005886">
    <property type="term" value="C:plasma membrane"/>
    <property type="evidence" value="ECO:0007669"/>
    <property type="project" value="TreeGrafter"/>
</dbReference>
<protein>
    <recommendedName>
        <fullName evidence="9">POTRA domain-containing protein</fullName>
    </recommendedName>
</protein>
<dbReference type="InterPro" id="IPR050487">
    <property type="entry name" value="FtsQ_DivIB"/>
</dbReference>
<keyword evidence="6 8" id="KW-0472">Membrane</keyword>
<keyword evidence="11" id="KW-1185">Reference proteome</keyword>
<proteinExistence type="predicted"/>
<sequence>MRKKSNNLDKGNYIIENKEKLLHKRKKRKKIRGLILLVIIMVTTLVTLCMKLPYFNIRNIEIIGNVNASKTEINDLAKTHLGSNILYDSFSDTNKQIMENPYVLSVKVKKAFPSKIIIEITEKRATFYGKANNNFYIIDNKGNLLQKKSDIKGMNLVNLIGFNYENAQVGSLIGEKSDRKIDTLVSMASIIENYRKISKSNKIMALDVKNVLDIKILYGNMYIKFGTTLDLKNKFNKAINIITQPQYENAKGYVDVSFTGNPAIYVEHKK</sequence>
<accession>A0A1J0GID2</accession>
<keyword evidence="2" id="KW-1003">Cell membrane</keyword>
<feature type="domain" description="POTRA" evidence="9">
    <location>
        <begin position="55"/>
        <end position="123"/>
    </location>
</feature>
<evidence type="ECO:0000256" key="8">
    <source>
        <dbReference type="SAM" id="Phobius"/>
    </source>
</evidence>
<organism evidence="10 11">
    <name type="scientific">Clostridium estertheticum subsp. estertheticum</name>
    <dbReference type="NCBI Taxonomy" id="1552"/>
    <lineage>
        <taxon>Bacteria</taxon>
        <taxon>Bacillati</taxon>
        <taxon>Bacillota</taxon>
        <taxon>Clostridia</taxon>
        <taxon>Eubacteriales</taxon>
        <taxon>Clostridiaceae</taxon>
        <taxon>Clostridium</taxon>
    </lineage>
</organism>
<dbReference type="InterPro" id="IPR034746">
    <property type="entry name" value="POTRA"/>
</dbReference>
<evidence type="ECO:0000259" key="9">
    <source>
        <dbReference type="PROSITE" id="PS51779"/>
    </source>
</evidence>
<dbReference type="Proteomes" id="UP000182569">
    <property type="component" value="Chromosome"/>
</dbReference>
<evidence type="ECO:0000313" key="11">
    <source>
        <dbReference type="Proteomes" id="UP000182569"/>
    </source>
</evidence>
<name>A0A1J0GID2_9CLOT</name>
<evidence type="ECO:0000256" key="3">
    <source>
        <dbReference type="ARBA" id="ARBA00022618"/>
    </source>
</evidence>
<gene>
    <name evidence="10" type="ORF">A7L45_14045</name>
</gene>
<evidence type="ECO:0000313" key="10">
    <source>
        <dbReference type="EMBL" id="APC41113.1"/>
    </source>
</evidence>